<keyword evidence="3" id="KW-1185">Reference proteome</keyword>
<reference evidence="2 3" key="1">
    <citation type="submission" date="2020-08" db="EMBL/GenBank/DDBJ databases">
        <title>Functional genomics of gut bacteria from endangered species of beetles.</title>
        <authorList>
            <person name="Carlos-Shanley C."/>
        </authorList>
    </citation>
    <scope>NUCLEOTIDE SEQUENCE [LARGE SCALE GENOMIC DNA]</scope>
    <source>
        <strain evidence="2 3">S00198</strain>
    </source>
</reference>
<evidence type="ECO:0000313" key="3">
    <source>
        <dbReference type="Proteomes" id="UP000575083"/>
    </source>
</evidence>
<keyword evidence="1" id="KW-0472">Membrane</keyword>
<dbReference type="RefSeq" id="WP_184860400.1">
    <property type="nucleotide sequence ID" value="NZ_JACHLK010000008.1"/>
</dbReference>
<comment type="caution">
    <text evidence="2">The sequence shown here is derived from an EMBL/GenBank/DDBJ whole genome shotgun (WGS) entry which is preliminary data.</text>
</comment>
<dbReference type="Proteomes" id="UP000575083">
    <property type="component" value="Unassembled WGS sequence"/>
</dbReference>
<keyword evidence="1" id="KW-1133">Transmembrane helix</keyword>
<sequence length="215" mass="23190">MMRRHAPLLPGTQGGFTLLELMVALAISAVVAVIGASAMSTALDSYSRNGERARSREEVRGAERILRHEWTTRGITVKGSATTLEFDTLHPVMGTPGTGPAIARVEYACETAEGSSTMALVHRVKTLPPATAANTTARPQTPTLLDTQVLASGLRMCAFSYLTRLPNREGKPIPTWLAKWEQPRQPPDLLRMGLSGVRDDMPALVYKARSEAGAP</sequence>
<dbReference type="AlphaFoldDB" id="A0A7X0UBC1"/>
<protein>
    <submittedName>
        <fullName evidence="2">Prepilin-type N-terminal cleavage/methylation domain-containing protein</fullName>
    </submittedName>
</protein>
<keyword evidence="1" id="KW-0812">Transmembrane</keyword>
<evidence type="ECO:0000256" key="1">
    <source>
        <dbReference type="SAM" id="Phobius"/>
    </source>
</evidence>
<dbReference type="EMBL" id="JACHLK010000008">
    <property type="protein sequence ID" value="MBB6561405.1"/>
    <property type="molecule type" value="Genomic_DNA"/>
</dbReference>
<dbReference type="InterPro" id="IPR045584">
    <property type="entry name" value="Pilin-like"/>
</dbReference>
<dbReference type="NCBIfam" id="TIGR02532">
    <property type="entry name" value="IV_pilin_GFxxxE"/>
    <property type="match status" value="1"/>
</dbReference>
<dbReference type="InterPro" id="IPR012902">
    <property type="entry name" value="N_methyl_site"/>
</dbReference>
<dbReference type="SUPFAM" id="SSF54523">
    <property type="entry name" value="Pili subunits"/>
    <property type="match status" value="1"/>
</dbReference>
<dbReference type="Pfam" id="PF07963">
    <property type="entry name" value="N_methyl"/>
    <property type="match status" value="1"/>
</dbReference>
<accession>A0A7X0UBC1</accession>
<proteinExistence type="predicted"/>
<feature type="transmembrane region" description="Helical" evidence="1">
    <location>
        <begin position="21"/>
        <end position="43"/>
    </location>
</feature>
<gene>
    <name evidence="2" type="ORF">HNP48_004098</name>
</gene>
<organism evidence="2 3">
    <name type="scientific">Acidovorax soli</name>
    <dbReference type="NCBI Taxonomy" id="592050"/>
    <lineage>
        <taxon>Bacteria</taxon>
        <taxon>Pseudomonadati</taxon>
        <taxon>Pseudomonadota</taxon>
        <taxon>Betaproteobacteria</taxon>
        <taxon>Burkholderiales</taxon>
        <taxon>Comamonadaceae</taxon>
        <taxon>Acidovorax</taxon>
    </lineage>
</organism>
<name>A0A7X0UBC1_9BURK</name>
<evidence type="ECO:0000313" key="2">
    <source>
        <dbReference type="EMBL" id="MBB6561405.1"/>
    </source>
</evidence>
<dbReference type="Gene3D" id="3.30.700.10">
    <property type="entry name" value="Glycoprotein, Type 4 Pilin"/>
    <property type="match status" value="1"/>
</dbReference>
<dbReference type="PROSITE" id="PS00409">
    <property type="entry name" value="PROKAR_NTER_METHYL"/>
    <property type="match status" value="1"/>
</dbReference>